<reference evidence="5 6" key="1">
    <citation type="submission" date="2019-02" db="EMBL/GenBank/DDBJ databases">
        <title>Deep-cultivation of Planctomycetes and their phenomic and genomic characterization uncovers novel biology.</title>
        <authorList>
            <person name="Wiegand S."/>
            <person name="Jogler M."/>
            <person name="Boedeker C."/>
            <person name="Pinto D."/>
            <person name="Vollmers J."/>
            <person name="Rivas-Marin E."/>
            <person name="Kohn T."/>
            <person name="Peeters S.H."/>
            <person name="Heuer A."/>
            <person name="Rast P."/>
            <person name="Oberbeckmann S."/>
            <person name="Bunk B."/>
            <person name="Jeske O."/>
            <person name="Meyerdierks A."/>
            <person name="Storesund J.E."/>
            <person name="Kallscheuer N."/>
            <person name="Luecker S."/>
            <person name="Lage O.M."/>
            <person name="Pohl T."/>
            <person name="Merkel B.J."/>
            <person name="Hornburger P."/>
            <person name="Mueller R.-W."/>
            <person name="Bruemmer F."/>
            <person name="Labrenz M."/>
            <person name="Spormann A.M."/>
            <person name="Op Den Camp H."/>
            <person name="Overmann J."/>
            <person name="Amann R."/>
            <person name="Jetten M.S.M."/>
            <person name="Mascher T."/>
            <person name="Medema M.H."/>
            <person name="Devos D.P."/>
            <person name="Kaster A.-K."/>
            <person name="Ovreas L."/>
            <person name="Rohde M."/>
            <person name="Galperin M.Y."/>
            <person name="Jogler C."/>
        </authorList>
    </citation>
    <scope>NUCLEOTIDE SEQUENCE [LARGE SCALE GENOMIC DNA]</scope>
    <source>
        <strain evidence="5 6">Poly41</strain>
    </source>
</reference>
<keyword evidence="2 5" id="KW-0378">Hydrolase</keyword>
<comment type="caution">
    <text evidence="5">The sequence shown here is derived from an EMBL/GenBank/DDBJ whole genome shotgun (WGS) entry which is preliminary data.</text>
</comment>
<dbReference type="Gene3D" id="2.60.120.260">
    <property type="entry name" value="Galactose-binding domain-like"/>
    <property type="match status" value="1"/>
</dbReference>
<evidence type="ECO:0000256" key="4">
    <source>
        <dbReference type="SAM" id="SignalP"/>
    </source>
</evidence>
<dbReference type="EMBL" id="SJPV01000008">
    <property type="protein sequence ID" value="TWU34349.1"/>
    <property type="molecule type" value="Genomic_DNA"/>
</dbReference>
<sequence precursor="true">MNRISAITCLSLLVIASLLPQPVLGQALESQFKSPPQSVHPETWFHLIGGNVNKSALTTDLEAVAKAGFQGIQLFHGKGSPWPEVSPQIETLSAPWDDMISHVGDETTRLGLRFTMQNCPGWAMSGGPWITPDKAMRHLISSRTTVQGGQPVSLQLARPQPSDEPWRDYRDVAVIAFPTPLDDSGEDLKPIAVDSNRDASGWMALWKQASPKPVTIDPGEDPTWLELSFAEPTHLRSIELPPVELLMKRRNFDPATRIELDAFVEGQWQAVAKRDIPRGNWQDRQPEHPLVLAFPDTRSTRFRLTFVSQHPLELSYLRLFATARIHDWRGQAGYALRSLDRSAPPVQDPASWIASDSIVDLSERLQAGGQMRWNAPPGDWTILRFGHVNTGVKNKPAPPEATGFECDKLSTAGADQHFAGYIGRITAAGGPADGQLKGMLIDSWECYTQTWTPSMEREFAARCGYELRSWFPTLAGYVVEDHETSERFLRDWRKTISDMLVQNYFGRLAELARQRGLRLSFETALGDVSPGDILEYFKSADTPMCEFWQPNDPHQGGLETKPILPAVSAAHLYGKQTIAAEAFTNIGLRWDEHPYRLKHMADRHFTYGINHLIFHTYTHNPRTDVVPGTSFGGRIGTPFLRGQTWWQQMPRFTDYIARCELMLRQGNPVASVLRYLGDDVDHKPRQDAPFPIGYKQDYLNADALHHRISVREGELVSPEGIRWRVIWLPTEECKRLTTATLKRLHELISQGAIVIGNPPESSPTLRDASPLRDAEGKQDDFDSWVRRLWGDANAKTGDRTVGAGRLLWSPQIGSTQNEAASFQELLLRLEIPPDVLGTLDATWCHRQTETSEIYFLAANRARGLDRNVQFSAVGRPEWWDPMTGETTKIEVYQQTSSHTTIPLHLPAAGSLFVVFQNSKKQPVATRIEHDDDVVVDAKTPVDSSPPTNEFPFGLQPGDELQPWVDPPSPQPRVLDEHHLLVWEDGQYRVVCDDKPLLTTKVSGLRVREVAGPWKLDFPAGWDTPTQVAIEGVKPWSTLDDPTARAFSGSAMYRAPLNVEASELGRPLQLDLGQVHVIAEVSINGKQVGTLWAPPFRMDIAAHVHEGENVLQVTVTNPWHNRLVFDANLPAEERKTWTYQAPDKNASLLPAGLSGPVVVRVGQVVEF</sequence>
<dbReference type="PANTHER" id="PTHR43817:SF1">
    <property type="entry name" value="HYDROLASE, FAMILY 43, PUTATIVE (AFU_ORTHOLOGUE AFUA_3G01660)-RELATED"/>
    <property type="match status" value="1"/>
</dbReference>
<keyword evidence="6" id="KW-1185">Reference proteome</keyword>
<evidence type="ECO:0000256" key="3">
    <source>
        <dbReference type="SAM" id="MobiDB-lite"/>
    </source>
</evidence>
<proteinExistence type="predicted"/>
<dbReference type="GO" id="GO:0005975">
    <property type="term" value="P:carbohydrate metabolic process"/>
    <property type="evidence" value="ECO:0007669"/>
    <property type="project" value="InterPro"/>
</dbReference>
<protein>
    <submittedName>
        <fullName evidence="5">Glycosyl hydrolases family 2, sugar binding domain</fullName>
    </submittedName>
</protein>
<dbReference type="SUPFAM" id="SSF49785">
    <property type="entry name" value="Galactose-binding domain-like"/>
    <property type="match status" value="1"/>
</dbReference>
<evidence type="ECO:0000256" key="2">
    <source>
        <dbReference type="ARBA" id="ARBA00022801"/>
    </source>
</evidence>
<dbReference type="RefSeq" id="WP_146528746.1">
    <property type="nucleotide sequence ID" value="NZ_SJPV01000008.1"/>
</dbReference>
<dbReference type="GO" id="GO:0004553">
    <property type="term" value="F:hydrolase activity, hydrolyzing O-glycosyl compounds"/>
    <property type="evidence" value="ECO:0007669"/>
    <property type="project" value="InterPro"/>
</dbReference>
<accession>A0A5C6DHC0</accession>
<dbReference type="Proteomes" id="UP000319143">
    <property type="component" value="Unassembled WGS sequence"/>
</dbReference>
<dbReference type="NCBIfam" id="NF045579">
    <property type="entry name" value="rhamnoside_JR"/>
    <property type="match status" value="1"/>
</dbReference>
<name>A0A5C6DHC0_9BACT</name>
<evidence type="ECO:0000256" key="1">
    <source>
        <dbReference type="ARBA" id="ARBA00022729"/>
    </source>
</evidence>
<dbReference type="OrthoDB" id="9761519at2"/>
<keyword evidence="1 4" id="KW-0732">Signal</keyword>
<evidence type="ECO:0000313" key="5">
    <source>
        <dbReference type="EMBL" id="TWU34349.1"/>
    </source>
</evidence>
<gene>
    <name evidence="5" type="ORF">Poly41_44960</name>
</gene>
<dbReference type="InterPro" id="IPR008979">
    <property type="entry name" value="Galactose-bd-like_sf"/>
</dbReference>
<organism evidence="5 6">
    <name type="scientific">Novipirellula artificiosorum</name>
    <dbReference type="NCBI Taxonomy" id="2528016"/>
    <lineage>
        <taxon>Bacteria</taxon>
        <taxon>Pseudomonadati</taxon>
        <taxon>Planctomycetota</taxon>
        <taxon>Planctomycetia</taxon>
        <taxon>Pirellulales</taxon>
        <taxon>Pirellulaceae</taxon>
        <taxon>Novipirellula</taxon>
    </lineage>
</organism>
<feature type="chain" id="PRO_5022919958" evidence="4">
    <location>
        <begin position="26"/>
        <end position="1166"/>
    </location>
</feature>
<feature type="region of interest" description="Disordered" evidence="3">
    <location>
        <begin position="758"/>
        <end position="777"/>
    </location>
</feature>
<dbReference type="AlphaFoldDB" id="A0A5C6DHC0"/>
<feature type="signal peptide" evidence="4">
    <location>
        <begin position="1"/>
        <end position="25"/>
    </location>
</feature>
<dbReference type="PANTHER" id="PTHR43817">
    <property type="entry name" value="GLYCOSYL HYDROLASE"/>
    <property type="match status" value="1"/>
</dbReference>
<dbReference type="Pfam" id="PF17132">
    <property type="entry name" value="Glyco_hydro_106"/>
    <property type="match status" value="1"/>
</dbReference>
<evidence type="ECO:0000313" key="6">
    <source>
        <dbReference type="Proteomes" id="UP000319143"/>
    </source>
</evidence>